<dbReference type="AntiFam" id="ANF00261">
    <property type="entry name" value="Protein of unknown function (DUF1534)"/>
</dbReference>
<gene>
    <name evidence="1" type="ORF">PMA4326_005850</name>
</gene>
<dbReference type="Proteomes" id="UP000003811">
    <property type="component" value="Chromosome"/>
</dbReference>
<sequence>MAFFRTPSFRTLQRGNALGDAPRHKTALRCIIQDRTQSIQNGMRRRASHDTWARESSPSAGYALCLIEEGPGHEAALFLALAHFHYLHFKRASFFQGALDRGQVGCFGHQGTEPHHLIR</sequence>
<proteinExistence type="predicted"/>
<accession>A0A8T8BY47</accession>
<evidence type="ECO:0000313" key="2">
    <source>
        <dbReference type="Proteomes" id="UP000003811"/>
    </source>
</evidence>
<dbReference type="AlphaFoldDB" id="A0A8T8BY47"/>
<reference evidence="1 2" key="1">
    <citation type="journal article" date="2011" name="PLoS Pathog.">
        <title>Dynamic evolution of pathogenicity revealed by sequencing and comparative genomics of 19 Pseudomonas syringae isolates.</title>
        <authorList>
            <person name="Baltrus D.A."/>
            <person name="Nishimura M.T."/>
            <person name="Romanchuk A."/>
            <person name="Chang J.H."/>
            <person name="Mukhtar M.S."/>
            <person name="Cherkis K."/>
            <person name="Roach J."/>
            <person name="Grant S.R."/>
            <person name="Jones C.D."/>
            <person name="Dangl J.L."/>
        </authorList>
    </citation>
    <scope>NUCLEOTIDE SEQUENCE [LARGE SCALE GENOMIC DNA]</scope>
    <source>
        <strain evidence="1 2">ES4326</strain>
    </source>
</reference>
<name>A0A8T8BY47_PSEYM</name>
<dbReference type="EMBL" id="CP047260">
    <property type="protein sequence ID" value="QHE96179.1"/>
    <property type="molecule type" value="Genomic_DNA"/>
</dbReference>
<organism evidence="1 2">
    <name type="scientific">Pseudomonas syringae pv. maculicola str. ES4326</name>
    <dbReference type="NCBI Taxonomy" id="629265"/>
    <lineage>
        <taxon>Bacteria</taxon>
        <taxon>Pseudomonadati</taxon>
        <taxon>Pseudomonadota</taxon>
        <taxon>Gammaproteobacteria</taxon>
        <taxon>Pseudomonadales</taxon>
        <taxon>Pseudomonadaceae</taxon>
        <taxon>Pseudomonas</taxon>
    </lineage>
</organism>
<evidence type="ECO:0000313" key="1">
    <source>
        <dbReference type="EMBL" id="QHE96179.1"/>
    </source>
</evidence>
<protein>
    <submittedName>
        <fullName evidence="1">DUF1534 domain-containing protein</fullName>
    </submittedName>
</protein>